<dbReference type="AlphaFoldDB" id="A0A8J4DMQ2"/>
<protein>
    <submittedName>
        <fullName evidence="1">Uncharacterized protein</fullName>
    </submittedName>
</protein>
<dbReference type="RefSeq" id="WP_203941571.1">
    <property type="nucleotide sequence ID" value="NZ_BAAAGJ010000013.1"/>
</dbReference>
<evidence type="ECO:0000313" key="2">
    <source>
        <dbReference type="Proteomes" id="UP000652013"/>
    </source>
</evidence>
<dbReference type="Proteomes" id="UP000652013">
    <property type="component" value="Unassembled WGS sequence"/>
</dbReference>
<comment type="caution">
    <text evidence="1">The sequence shown here is derived from an EMBL/GenBank/DDBJ whole genome shotgun (WGS) entry which is preliminary data.</text>
</comment>
<evidence type="ECO:0000313" key="1">
    <source>
        <dbReference type="EMBL" id="GIJ06390.1"/>
    </source>
</evidence>
<keyword evidence="2" id="KW-1185">Reference proteome</keyword>
<gene>
    <name evidence="1" type="ORF">Sya03_57420</name>
</gene>
<dbReference type="EMBL" id="BOOY01000041">
    <property type="protein sequence ID" value="GIJ06390.1"/>
    <property type="molecule type" value="Genomic_DNA"/>
</dbReference>
<sequence length="154" mass="17346">MSSSPNPTPTDDDLVARRADVRRTTILLLLAQWGPGYQRITGDGVRYVAEIAKATPDEWRWLAEHTAAHPEVWQETTPRGHDEWFQLRAEQGRQAYADALAAFQRGDYPTCRDRLDDALAYGNLVEAEWVRLHHHVTRTEAQASDGAAATPREA</sequence>
<reference evidence="1" key="1">
    <citation type="submission" date="2021-01" db="EMBL/GenBank/DDBJ databases">
        <title>Whole genome shotgun sequence of Spirilliplanes yamanashiensis NBRC 15828.</title>
        <authorList>
            <person name="Komaki H."/>
            <person name="Tamura T."/>
        </authorList>
    </citation>
    <scope>NUCLEOTIDE SEQUENCE</scope>
    <source>
        <strain evidence="1">NBRC 15828</strain>
    </source>
</reference>
<organism evidence="1 2">
    <name type="scientific">Spirilliplanes yamanashiensis</name>
    <dbReference type="NCBI Taxonomy" id="42233"/>
    <lineage>
        <taxon>Bacteria</taxon>
        <taxon>Bacillati</taxon>
        <taxon>Actinomycetota</taxon>
        <taxon>Actinomycetes</taxon>
        <taxon>Micromonosporales</taxon>
        <taxon>Micromonosporaceae</taxon>
        <taxon>Spirilliplanes</taxon>
    </lineage>
</organism>
<accession>A0A8J4DMQ2</accession>
<proteinExistence type="predicted"/>
<name>A0A8J4DMQ2_9ACTN</name>